<comment type="caution">
    <text evidence="1">The sequence shown here is derived from an EMBL/GenBank/DDBJ whole genome shotgun (WGS) entry which is preliminary data.</text>
</comment>
<dbReference type="Proteomes" id="UP001143543">
    <property type="component" value="Unassembled WGS sequence"/>
</dbReference>
<gene>
    <name evidence="1" type="ORF">Y10_03930</name>
</gene>
<evidence type="ECO:0000313" key="2">
    <source>
        <dbReference type="Proteomes" id="UP001143543"/>
    </source>
</evidence>
<dbReference type="EMBL" id="BRVO01000001">
    <property type="protein sequence ID" value="GLB48025.1"/>
    <property type="molecule type" value="Genomic_DNA"/>
</dbReference>
<sequence>MRNFTVRIFLILLISVVFTSCFEIIEEVTLHENGSGKILLTFNASQSKSKLASVMLLDSVQGYKVPSKAAITEEVTYLVKELKKANGISNVTYTVDYDSYIITLGCNFKQVDNINSFSQSLWDKQRMKGTFKSYDFNLASKLFKRHFAYAPKLKKDFNTLKSADKAVFNNATYTVIYRFDTEVSTYSNQQAKLSKSKKAMMMRLPITHIINGESSIENTIQLTK</sequence>
<keyword evidence="2" id="KW-1185">Reference proteome</keyword>
<name>A0ABQ5MF52_9FLAO</name>
<dbReference type="RefSeq" id="WP_281763684.1">
    <property type="nucleotide sequence ID" value="NZ_BRVO01000001.1"/>
</dbReference>
<dbReference type="PROSITE" id="PS51257">
    <property type="entry name" value="PROKAR_LIPOPROTEIN"/>
    <property type="match status" value="1"/>
</dbReference>
<reference evidence="1" key="1">
    <citation type="submission" date="2022-07" db="EMBL/GenBank/DDBJ databases">
        <title>Taxonomy of Novel Oxalotrophic and Methylotrophic Bacteria.</title>
        <authorList>
            <person name="Sahin N."/>
            <person name="Tani A."/>
        </authorList>
    </citation>
    <scope>NUCLEOTIDE SEQUENCE</scope>
    <source>
        <strain evidence="1">Y10</strain>
    </source>
</reference>
<protein>
    <recommendedName>
        <fullName evidence="3">Lipoprotein</fullName>
    </recommendedName>
</protein>
<accession>A0ABQ5MF52</accession>
<organism evidence="1 2">
    <name type="scientific">Neptunitalea lumnitzerae</name>
    <dbReference type="NCBI Taxonomy" id="2965509"/>
    <lineage>
        <taxon>Bacteria</taxon>
        <taxon>Pseudomonadati</taxon>
        <taxon>Bacteroidota</taxon>
        <taxon>Flavobacteriia</taxon>
        <taxon>Flavobacteriales</taxon>
        <taxon>Flavobacteriaceae</taxon>
        <taxon>Neptunitalea</taxon>
    </lineage>
</organism>
<proteinExistence type="predicted"/>
<evidence type="ECO:0008006" key="3">
    <source>
        <dbReference type="Google" id="ProtNLM"/>
    </source>
</evidence>
<evidence type="ECO:0000313" key="1">
    <source>
        <dbReference type="EMBL" id="GLB48025.1"/>
    </source>
</evidence>